<evidence type="ECO:0000313" key="2">
    <source>
        <dbReference type="EMBL" id="VWL85544.1"/>
    </source>
</evidence>
<accession>A0A6I8MEM3</accession>
<dbReference type="Proteomes" id="UP000419017">
    <property type="component" value="Unassembled WGS sequence"/>
</dbReference>
<dbReference type="EMBL" id="CABWIB010000001">
    <property type="protein sequence ID" value="VWL85544.1"/>
    <property type="molecule type" value="Genomic_DNA"/>
</dbReference>
<dbReference type="RefSeq" id="WP_156683530.1">
    <property type="nucleotide sequence ID" value="NZ_CABWIB010000001.1"/>
</dbReference>
<dbReference type="InterPro" id="IPR015889">
    <property type="entry name" value="Intradiol_dOase_core"/>
</dbReference>
<reference evidence="2 3" key="1">
    <citation type="submission" date="2019-10" db="EMBL/GenBank/DDBJ databases">
        <authorList>
            <person name="Blom J."/>
        </authorList>
    </citation>
    <scope>NUCLEOTIDE SEQUENCE [LARGE SCALE GENOMIC DNA]</scope>
    <source>
        <strain evidence="2 3">ES3154-GLU</strain>
    </source>
</reference>
<feature type="chain" id="PRO_5026289691" description="Nickel transport complex, NikM subunit, transmembrane" evidence="1">
    <location>
        <begin position="20"/>
        <end position="266"/>
    </location>
</feature>
<name>A0A6I8MEM3_9FUSO</name>
<proteinExistence type="predicted"/>
<keyword evidence="1" id="KW-0732">Signal</keyword>
<evidence type="ECO:0000313" key="3">
    <source>
        <dbReference type="Proteomes" id="UP000419017"/>
    </source>
</evidence>
<dbReference type="InterPro" id="IPR019613">
    <property type="entry name" value="DUF4198"/>
</dbReference>
<dbReference type="SUPFAM" id="SSF49482">
    <property type="entry name" value="Aromatic compound dioxygenase"/>
    <property type="match status" value="1"/>
</dbReference>
<keyword evidence="3" id="KW-1185">Reference proteome</keyword>
<dbReference type="GO" id="GO:0005506">
    <property type="term" value="F:iron ion binding"/>
    <property type="evidence" value="ECO:0007669"/>
    <property type="project" value="InterPro"/>
</dbReference>
<dbReference type="AlphaFoldDB" id="A0A6I8MEM3"/>
<feature type="signal peptide" evidence="1">
    <location>
        <begin position="1"/>
        <end position="19"/>
    </location>
</feature>
<organism evidence="2 3">
    <name type="scientific">Oceanivirga miroungae</name>
    <dbReference type="NCBI Taxonomy" id="1130046"/>
    <lineage>
        <taxon>Bacteria</taxon>
        <taxon>Fusobacteriati</taxon>
        <taxon>Fusobacteriota</taxon>
        <taxon>Fusobacteriia</taxon>
        <taxon>Fusobacteriales</taxon>
        <taxon>Leptotrichiaceae</taxon>
        <taxon>Oceanivirga</taxon>
    </lineage>
</organism>
<dbReference type="Pfam" id="PF10670">
    <property type="entry name" value="DUF4198"/>
    <property type="match status" value="1"/>
</dbReference>
<evidence type="ECO:0000256" key="1">
    <source>
        <dbReference type="SAM" id="SignalP"/>
    </source>
</evidence>
<protein>
    <recommendedName>
        <fullName evidence="4">Nickel transport complex, NikM subunit, transmembrane</fullName>
    </recommendedName>
</protein>
<evidence type="ECO:0008006" key="4">
    <source>
        <dbReference type="Google" id="ProtNLM"/>
    </source>
</evidence>
<sequence>MKKLISIFCLLSTMSLAHFQMINTDNLNVENDTRSVDFDIVFTHPAERGHSMDIGKDMNGNIKDVVSFVVKKGDKEIEAKSKLVKSKFRDALSYKFTLDRKLGLRGSGIWSLIMVPSPYYEASEDIYIQQVTKVFLHKGELVDDDMWHTKQTKKGYPDIISYIDPTNIWVNQAFVGQVVDGDNKPVKNAEIEIEFRNYDIKDGDFSDVEKTNHSSAKIYADDNGMFTFIPTKEGQWGFAALGAGGEKTVDGKELSLDAVLWIQVEK</sequence>
<gene>
    <name evidence="2" type="ORF">OMES3154_00830</name>
</gene>
<dbReference type="GO" id="GO:0016702">
    <property type="term" value="F:oxidoreductase activity, acting on single donors with incorporation of molecular oxygen, incorporation of two atoms of oxygen"/>
    <property type="evidence" value="ECO:0007669"/>
    <property type="project" value="InterPro"/>
</dbReference>